<sequence>MSLGNEGQQKNKSIFNKNIQSKLLLRHLAAGDKELLKLTHQLKTLNLNIIDVFKQLKSEPEEVRNFQSEITENKKSILSKHLNCYSEVLMYIKTAYKLLTGRTESFVEAKKERLYLEGILNNVIKNYNRPLSKLVKVV</sequence>
<proteinExistence type="predicted"/>
<dbReference type="AlphaFoldDB" id="A5CEA2"/>
<protein>
    <submittedName>
        <fullName evidence="1">Uncharacterized protein</fullName>
    </submittedName>
</protein>
<dbReference type="EMBL" id="AM494475">
    <property type="protein sequence ID" value="CAM80383.1"/>
    <property type="molecule type" value="Genomic_DNA"/>
</dbReference>
<accession>A5CEA2</accession>
<dbReference type="RefSeq" id="WP_011944856.1">
    <property type="nucleotide sequence ID" value="NC_009488.1"/>
</dbReference>
<evidence type="ECO:0000313" key="2">
    <source>
        <dbReference type="Proteomes" id="UP000001565"/>
    </source>
</evidence>
<name>A5CEA2_ORITB</name>
<evidence type="ECO:0000313" key="1">
    <source>
        <dbReference type="EMBL" id="CAM80383.1"/>
    </source>
</evidence>
<dbReference type="KEGG" id="ots:OTBS_1317"/>
<dbReference type="Proteomes" id="UP000001565">
    <property type="component" value="Chromosome"/>
</dbReference>
<dbReference type="HOGENOM" id="CLU_1853194_0_0_5"/>
<organism evidence="1 2">
    <name type="scientific">Orientia tsutsugamushi (strain Boryong)</name>
    <name type="common">Rickettsia tsutsugamushi</name>
    <dbReference type="NCBI Taxonomy" id="357244"/>
    <lineage>
        <taxon>Bacteria</taxon>
        <taxon>Pseudomonadati</taxon>
        <taxon>Pseudomonadota</taxon>
        <taxon>Alphaproteobacteria</taxon>
        <taxon>Rickettsiales</taxon>
        <taxon>Rickettsiaceae</taxon>
        <taxon>Rickettsieae</taxon>
        <taxon>Orientia</taxon>
    </lineage>
</organism>
<gene>
    <name evidence="1" type="ordered locus">OTBS_1317</name>
</gene>
<reference evidence="1 2" key="1">
    <citation type="journal article" date="2007" name="Proc. Natl. Acad. Sci. U.S.A.">
        <title>The Orientia tsutsugamushi genome reveals massive proliferation of conjugative type IV secretion system and host-cell interaction genes.</title>
        <authorList>
            <person name="Cho N.-H."/>
            <person name="Kim H.-R."/>
            <person name="Lee J.-H."/>
            <person name="Kim S.-Y."/>
            <person name="Kim J."/>
            <person name="Cha S."/>
            <person name="Kim S.-Y."/>
            <person name="Darby A.C."/>
            <person name="Fuxelius H.-H."/>
            <person name="Yin J."/>
            <person name="Kim J.H."/>
            <person name="Kim J."/>
            <person name="Lee S.J."/>
            <person name="Koh Y.-S."/>
            <person name="Jang W.-J."/>
            <person name="Park K.-H."/>
            <person name="Andersson S.G.E."/>
            <person name="Choi M.-S."/>
            <person name="Kim I.-S."/>
        </authorList>
    </citation>
    <scope>NUCLEOTIDE SEQUENCE [LARGE SCALE GENOMIC DNA]</scope>
    <source>
        <strain evidence="1 2">Boryong</strain>
    </source>
</reference>